<feature type="chain" id="PRO_5026077561" evidence="2">
    <location>
        <begin position="23"/>
        <end position="359"/>
    </location>
</feature>
<accession>A0A5B8KTM8</accession>
<dbReference type="RefSeq" id="WP_167813147.1">
    <property type="nucleotide sequence ID" value="NZ_CP042301.2"/>
</dbReference>
<dbReference type="CDD" id="cd13666">
    <property type="entry name" value="PBP2_TRAP_DctP_like_1"/>
    <property type="match status" value="1"/>
</dbReference>
<dbReference type="EMBL" id="CP042301">
    <property type="protein sequence ID" value="QDY98966.2"/>
    <property type="molecule type" value="Genomic_DNA"/>
</dbReference>
<dbReference type="Proteomes" id="UP000321389">
    <property type="component" value="Chromosome"/>
</dbReference>
<evidence type="ECO:0000256" key="1">
    <source>
        <dbReference type="ARBA" id="ARBA00022729"/>
    </source>
</evidence>
<reference evidence="3" key="1">
    <citation type="submission" date="2020-04" db="EMBL/GenBank/DDBJ databases">
        <title>Nitratireductor sp. nov. isolated from mangrove soil.</title>
        <authorList>
            <person name="Ye Y."/>
        </authorList>
    </citation>
    <scope>NUCLEOTIDE SEQUENCE</scope>
    <source>
        <strain evidence="3">SY7</strain>
    </source>
</reference>
<dbReference type="AlphaFoldDB" id="A0A5B8KTM8"/>
<evidence type="ECO:0000313" key="4">
    <source>
        <dbReference type="Proteomes" id="UP000321389"/>
    </source>
</evidence>
<dbReference type="InterPro" id="IPR018389">
    <property type="entry name" value="DctP_fam"/>
</dbReference>
<dbReference type="PANTHER" id="PTHR33376:SF15">
    <property type="entry name" value="BLL6794 PROTEIN"/>
    <property type="match status" value="1"/>
</dbReference>
<dbReference type="PANTHER" id="PTHR33376">
    <property type="match status" value="1"/>
</dbReference>
<proteinExistence type="predicted"/>
<keyword evidence="1 2" id="KW-0732">Signal</keyword>
<gene>
    <name evidence="3" type="primary">dctP</name>
    <name evidence="3" type="ORF">FQ775_00470</name>
</gene>
<dbReference type="KEGG" id="niy:FQ775_00470"/>
<evidence type="ECO:0000256" key="2">
    <source>
        <dbReference type="SAM" id="SignalP"/>
    </source>
</evidence>
<dbReference type="Pfam" id="PF03480">
    <property type="entry name" value="DctP"/>
    <property type="match status" value="1"/>
</dbReference>
<organism evidence="3 4">
    <name type="scientific">Nitratireductor mangrovi</name>
    <dbReference type="NCBI Taxonomy" id="2599600"/>
    <lineage>
        <taxon>Bacteria</taxon>
        <taxon>Pseudomonadati</taxon>
        <taxon>Pseudomonadota</taxon>
        <taxon>Alphaproteobacteria</taxon>
        <taxon>Hyphomicrobiales</taxon>
        <taxon>Phyllobacteriaceae</taxon>
        <taxon>Nitratireductor</taxon>
    </lineage>
</organism>
<dbReference type="InterPro" id="IPR038404">
    <property type="entry name" value="TRAP_DctP_sf"/>
</dbReference>
<sequence length="359" mass="39175">MTRIKMLIAGLFAGTAATMTFAAPAWAAEYDLQFASYIGKGAAQSRAQEWWAQEIEKRTDGRVQVEFFYQGSLLPATDILQGVADGRASLGYVANAYHPAELPLSSIVGLPFMTANAEAQMLTFTELYERNEAFRNEWESKGVHVMFFNPLSENIVGMRENVTTLEGMKGKSIRGLGYVNQVLQAIGANPVAIAAPEIYEALLRGTLDGYSGFAFEVVPALKLHEVAPYTFATGTGNYVFAATPITKSLWDGMPDDLKSIINEVNAEYTSKVIEILTQTEDEVCRTIKESGGTVSVLSEEETETIREAVGDSIEKKWIEEASARGAPAAEFLEDYKATLAKHEAEATYVSGVKRCADAN</sequence>
<evidence type="ECO:0000313" key="3">
    <source>
        <dbReference type="EMBL" id="QDY98966.2"/>
    </source>
</evidence>
<dbReference type="GO" id="GO:0055085">
    <property type="term" value="P:transmembrane transport"/>
    <property type="evidence" value="ECO:0007669"/>
    <property type="project" value="InterPro"/>
</dbReference>
<dbReference type="Gene3D" id="3.40.190.170">
    <property type="entry name" value="Bacterial extracellular solute-binding protein, family 7"/>
    <property type="match status" value="1"/>
</dbReference>
<name>A0A5B8KTM8_9HYPH</name>
<dbReference type="NCBIfam" id="NF037995">
    <property type="entry name" value="TRAP_S1"/>
    <property type="match status" value="1"/>
</dbReference>
<protein>
    <submittedName>
        <fullName evidence="3">TRAP transporter substrate-binding protein DctP</fullName>
    </submittedName>
</protein>
<feature type="signal peptide" evidence="2">
    <location>
        <begin position="1"/>
        <end position="22"/>
    </location>
</feature>
<keyword evidence="4" id="KW-1185">Reference proteome</keyword>